<keyword evidence="2" id="KW-0328">Glycosyltransferase</keyword>
<dbReference type="FunFam" id="3.40.50.2000:FF:000108">
    <property type="entry name" value="UDP-glycosyltransferase 83A1"/>
    <property type="match status" value="1"/>
</dbReference>
<dbReference type="Gene3D" id="3.40.50.2000">
    <property type="entry name" value="Glycogen Phosphorylase B"/>
    <property type="match status" value="2"/>
</dbReference>
<dbReference type="Pfam" id="PF00201">
    <property type="entry name" value="UDPGT"/>
    <property type="match status" value="1"/>
</dbReference>
<dbReference type="SUPFAM" id="SSF53756">
    <property type="entry name" value="UDP-Glycosyltransferase/glycogen phosphorylase"/>
    <property type="match status" value="1"/>
</dbReference>
<proteinExistence type="inferred from homology"/>
<feature type="non-terminal residue" evidence="5">
    <location>
        <position position="1"/>
    </location>
</feature>
<dbReference type="EMBL" id="KK198754">
    <property type="protein sequence ID" value="KCW83702.1"/>
    <property type="molecule type" value="Genomic_DNA"/>
</dbReference>
<dbReference type="GO" id="GO:0080043">
    <property type="term" value="F:quercetin 3-O-glucosyltransferase activity"/>
    <property type="evidence" value="ECO:0000318"/>
    <property type="project" value="GO_Central"/>
</dbReference>
<dbReference type="GO" id="GO:0080044">
    <property type="term" value="F:quercetin 7-O-glucosyltransferase activity"/>
    <property type="evidence" value="ECO:0000318"/>
    <property type="project" value="GO_Central"/>
</dbReference>
<dbReference type="CDD" id="cd03784">
    <property type="entry name" value="GT1_Gtf-like"/>
    <property type="match status" value="1"/>
</dbReference>
<dbReference type="Gramene" id="KCW83702">
    <property type="protein sequence ID" value="KCW83702"/>
    <property type="gene ID" value="EUGRSUZ_B00577"/>
</dbReference>
<gene>
    <name evidence="5" type="ORF">EUGRSUZ_B00577</name>
</gene>
<dbReference type="PANTHER" id="PTHR11926">
    <property type="entry name" value="GLUCOSYL/GLUCURONOSYL TRANSFERASES"/>
    <property type="match status" value="1"/>
</dbReference>
<dbReference type="GO" id="GO:0005737">
    <property type="term" value="C:cytoplasm"/>
    <property type="evidence" value="ECO:0000318"/>
    <property type="project" value="GO_Central"/>
</dbReference>
<dbReference type="AlphaFoldDB" id="A0A059CZB5"/>
<keyword evidence="3" id="KW-0808">Transferase</keyword>
<dbReference type="OMA" id="VEHGCKI"/>
<dbReference type="InterPro" id="IPR058980">
    <property type="entry name" value="Glyco_transf_N"/>
</dbReference>
<evidence type="ECO:0000256" key="1">
    <source>
        <dbReference type="ARBA" id="ARBA00009995"/>
    </source>
</evidence>
<accession>A0A059CZB5</accession>
<evidence type="ECO:0000259" key="4">
    <source>
        <dbReference type="Pfam" id="PF26168"/>
    </source>
</evidence>
<dbReference type="InterPro" id="IPR002213">
    <property type="entry name" value="UDP_glucos_trans"/>
</dbReference>
<dbReference type="eggNOG" id="KOG1192">
    <property type="taxonomic scope" value="Eukaryota"/>
</dbReference>
<dbReference type="InParanoid" id="A0A059CZB5"/>
<feature type="domain" description="Glycosyltransferase N-terminal" evidence="4">
    <location>
        <begin position="15"/>
        <end position="58"/>
    </location>
</feature>
<comment type="similarity">
    <text evidence="1">Belongs to the UDP-glycosyltransferase family.</text>
</comment>
<protein>
    <recommendedName>
        <fullName evidence="4">Glycosyltransferase N-terminal domain-containing protein</fullName>
    </recommendedName>
</protein>
<name>A0A059CZB5_EUCGR</name>
<dbReference type="Pfam" id="PF26168">
    <property type="entry name" value="Glyco_transf_N"/>
    <property type="match status" value="1"/>
</dbReference>
<evidence type="ECO:0000256" key="2">
    <source>
        <dbReference type="ARBA" id="ARBA00022676"/>
    </source>
</evidence>
<dbReference type="PANTHER" id="PTHR11926:SF1412">
    <property type="entry name" value="UDP-GLYCOSYLTRANSFERASE 83A1-LIKE"/>
    <property type="match status" value="1"/>
</dbReference>
<evidence type="ECO:0000256" key="3">
    <source>
        <dbReference type="ARBA" id="ARBA00022679"/>
    </source>
</evidence>
<organism evidence="5">
    <name type="scientific">Eucalyptus grandis</name>
    <name type="common">Flooded gum</name>
    <dbReference type="NCBI Taxonomy" id="71139"/>
    <lineage>
        <taxon>Eukaryota</taxon>
        <taxon>Viridiplantae</taxon>
        <taxon>Streptophyta</taxon>
        <taxon>Embryophyta</taxon>
        <taxon>Tracheophyta</taxon>
        <taxon>Spermatophyta</taxon>
        <taxon>Magnoliopsida</taxon>
        <taxon>eudicotyledons</taxon>
        <taxon>Gunneridae</taxon>
        <taxon>Pentapetalae</taxon>
        <taxon>rosids</taxon>
        <taxon>malvids</taxon>
        <taxon>Myrtales</taxon>
        <taxon>Myrtaceae</taxon>
        <taxon>Myrtoideae</taxon>
        <taxon>Eucalypteae</taxon>
        <taxon>Eucalyptus</taxon>
    </lineage>
</organism>
<reference evidence="5" key="1">
    <citation type="submission" date="2013-07" db="EMBL/GenBank/DDBJ databases">
        <title>The genome of Eucalyptus grandis.</title>
        <authorList>
            <person name="Schmutz J."/>
            <person name="Hayes R."/>
            <person name="Myburg A."/>
            <person name="Tuskan G."/>
            <person name="Grattapaglia D."/>
            <person name="Rokhsar D.S."/>
        </authorList>
    </citation>
    <scope>NUCLEOTIDE SEQUENCE</scope>
    <source>
        <tissue evidence="5">Leaf extractions</tissue>
    </source>
</reference>
<evidence type="ECO:0000313" key="5">
    <source>
        <dbReference type="EMBL" id="KCW83702.1"/>
    </source>
</evidence>
<dbReference type="FunFam" id="3.40.50.2000:FF:000061">
    <property type="entry name" value="UDP-glycosyltransferase 83A1"/>
    <property type="match status" value="1"/>
</dbReference>
<sequence length="468" mass="52206">HLSAVPESMERRPHIVAIPFPAQGHVGPLLKLSRQVAHHGIRVTFVNTESVHARMLKASGDDDRRWDGIEMVTIPDGMEEVKDPRDIEKVAEMRAKVMSCHFEELLRKMNSSRDERVACIVADATLGWAFEVAEKMGIKRALFWPAAVPGLVLSLSLPHLVEAGVIDDCGSAPSDTAIQFSPKLPAVKAVDFVWRCPGDQRMQEIVFRHAMGVTKPVRISNWLLCNSFYELDPIACGLIPELLPVGPLTSTDCLGNFWAEDRTCLNWLDLQPCKSVIYVAFGSLAAFGQNQFEELALGLELSGHPFLWVVRSGFTDVDKIKYPDGFLERVSDRAKIVSWVPQEKVLAHPSVSCFVTHCGWNSTMDGISNGVPFLCWPFFADQFYNRSYICDALRVGLDMKAGEAEIISRHKIQAQLEQLLSDVQIKENAERLRGMARRSVSEGGSSSANIQHFVEQLKRCSEAVHHCD</sequence>